<accession>A0A0N5CSZ3</accession>
<keyword evidence="6" id="KW-0109">Calcium transport</keyword>
<evidence type="ECO:0000256" key="8">
    <source>
        <dbReference type="ARBA" id="ARBA00022729"/>
    </source>
</evidence>
<dbReference type="GO" id="GO:0008273">
    <property type="term" value="F:calcium, potassium:sodium antiporter activity"/>
    <property type="evidence" value="ECO:0007669"/>
    <property type="project" value="TreeGrafter"/>
</dbReference>
<keyword evidence="16" id="KW-0739">Sodium transport</keyword>
<evidence type="ECO:0000256" key="14">
    <source>
        <dbReference type="ARBA" id="ARBA00023065"/>
    </source>
</evidence>
<evidence type="ECO:0000256" key="2">
    <source>
        <dbReference type="ARBA" id="ARBA00005364"/>
    </source>
</evidence>
<dbReference type="EMBL" id="UYYF01001319">
    <property type="protein sequence ID" value="VDM99762.1"/>
    <property type="molecule type" value="Genomic_DNA"/>
</dbReference>
<feature type="transmembrane region" description="Helical" evidence="17">
    <location>
        <begin position="57"/>
        <end position="80"/>
    </location>
</feature>
<evidence type="ECO:0000313" key="19">
    <source>
        <dbReference type="EMBL" id="VDM99762.1"/>
    </source>
</evidence>
<evidence type="ECO:0000256" key="16">
    <source>
        <dbReference type="ARBA" id="ARBA00023201"/>
    </source>
</evidence>
<dbReference type="Proteomes" id="UP000276776">
    <property type="component" value="Unassembled WGS sequence"/>
</dbReference>
<dbReference type="WBParaSite" id="TCLT_0000335001-mRNA-1">
    <property type="protein sequence ID" value="TCLT_0000335001-mRNA-1"/>
    <property type="gene ID" value="TCLT_0000335001"/>
</dbReference>
<keyword evidence="3" id="KW-0813">Transport</keyword>
<feature type="transmembrane region" description="Helical" evidence="17">
    <location>
        <begin position="126"/>
        <end position="148"/>
    </location>
</feature>
<dbReference type="OMA" id="WISAYIG"/>
<keyword evidence="12 17" id="KW-1133">Transmembrane helix</keyword>
<evidence type="ECO:0000256" key="5">
    <source>
        <dbReference type="ARBA" id="ARBA00022538"/>
    </source>
</evidence>
<evidence type="ECO:0000256" key="9">
    <source>
        <dbReference type="ARBA" id="ARBA00022837"/>
    </source>
</evidence>
<dbReference type="Gene3D" id="1.20.1420.30">
    <property type="entry name" value="NCX, central ion-binding region"/>
    <property type="match status" value="1"/>
</dbReference>
<dbReference type="InterPro" id="IPR044880">
    <property type="entry name" value="NCX_ion-bd_dom_sf"/>
</dbReference>
<evidence type="ECO:0000313" key="20">
    <source>
        <dbReference type="Proteomes" id="UP000276776"/>
    </source>
</evidence>
<keyword evidence="10" id="KW-0769">Symport</keyword>
<evidence type="ECO:0000256" key="17">
    <source>
        <dbReference type="SAM" id="Phobius"/>
    </source>
</evidence>
<evidence type="ECO:0000256" key="1">
    <source>
        <dbReference type="ARBA" id="ARBA00004141"/>
    </source>
</evidence>
<proteinExistence type="inferred from homology"/>
<reference evidence="19 20" key="2">
    <citation type="submission" date="2018-11" db="EMBL/GenBank/DDBJ databases">
        <authorList>
            <consortium name="Pathogen Informatics"/>
        </authorList>
    </citation>
    <scope>NUCLEOTIDE SEQUENCE [LARGE SCALE GENOMIC DNA]</scope>
</reference>
<keyword evidence="15 17" id="KW-0472">Membrane</keyword>
<organism evidence="21">
    <name type="scientific">Thelazia callipaeda</name>
    <name type="common">Oriental eyeworm</name>
    <name type="synonym">Parasitic nematode</name>
    <dbReference type="NCBI Taxonomy" id="103827"/>
    <lineage>
        <taxon>Eukaryota</taxon>
        <taxon>Metazoa</taxon>
        <taxon>Ecdysozoa</taxon>
        <taxon>Nematoda</taxon>
        <taxon>Chromadorea</taxon>
        <taxon>Rhabditida</taxon>
        <taxon>Spirurina</taxon>
        <taxon>Spiruromorpha</taxon>
        <taxon>Thelazioidea</taxon>
        <taxon>Thelaziidae</taxon>
        <taxon>Thelazia</taxon>
    </lineage>
</organism>
<keyword evidence="14" id="KW-0406">Ion transport</keyword>
<dbReference type="FunFam" id="1.20.1420.30:FF:000009">
    <property type="entry name" value="sodium/potassium/calcium exchanger 5 isoform X2"/>
    <property type="match status" value="1"/>
</dbReference>
<dbReference type="GO" id="GO:0015293">
    <property type="term" value="F:symporter activity"/>
    <property type="evidence" value="ECO:0007669"/>
    <property type="project" value="UniProtKB-KW"/>
</dbReference>
<comment type="subcellular location">
    <subcellularLocation>
        <location evidence="1">Membrane</location>
        <topology evidence="1">Multi-pass membrane protein</topology>
    </subcellularLocation>
</comment>
<evidence type="ECO:0000256" key="7">
    <source>
        <dbReference type="ARBA" id="ARBA00022692"/>
    </source>
</evidence>
<dbReference type="GO" id="GO:0005886">
    <property type="term" value="C:plasma membrane"/>
    <property type="evidence" value="ECO:0007669"/>
    <property type="project" value="TreeGrafter"/>
</dbReference>
<evidence type="ECO:0000256" key="15">
    <source>
        <dbReference type="ARBA" id="ARBA00023136"/>
    </source>
</evidence>
<keyword evidence="7 17" id="KW-0812">Transmembrane</keyword>
<keyword evidence="8" id="KW-0732">Signal</keyword>
<reference evidence="21" key="1">
    <citation type="submission" date="2017-02" db="UniProtKB">
        <authorList>
            <consortium name="WormBaseParasite"/>
        </authorList>
    </citation>
    <scope>IDENTIFICATION</scope>
</reference>
<feature type="domain" description="Sodium/calcium exchanger membrane region" evidence="18">
    <location>
        <begin position="58"/>
        <end position="215"/>
    </location>
</feature>
<evidence type="ECO:0000256" key="3">
    <source>
        <dbReference type="ARBA" id="ARBA00022448"/>
    </source>
</evidence>
<evidence type="ECO:0000256" key="4">
    <source>
        <dbReference type="ARBA" id="ARBA00022449"/>
    </source>
</evidence>
<keyword evidence="11" id="KW-0630">Potassium</keyword>
<feature type="transmembrane region" description="Helical" evidence="17">
    <location>
        <begin position="92"/>
        <end position="114"/>
    </location>
</feature>
<keyword evidence="13" id="KW-0915">Sodium</keyword>
<evidence type="ECO:0000256" key="6">
    <source>
        <dbReference type="ARBA" id="ARBA00022568"/>
    </source>
</evidence>
<evidence type="ECO:0000259" key="18">
    <source>
        <dbReference type="Pfam" id="PF01699"/>
    </source>
</evidence>
<dbReference type="AlphaFoldDB" id="A0A0N5CSZ3"/>
<keyword evidence="4" id="KW-0050">Antiport</keyword>
<dbReference type="Pfam" id="PF01699">
    <property type="entry name" value="Na_Ca_ex"/>
    <property type="match status" value="1"/>
</dbReference>
<evidence type="ECO:0000256" key="13">
    <source>
        <dbReference type="ARBA" id="ARBA00023053"/>
    </source>
</evidence>
<protein>
    <submittedName>
        <fullName evidence="21">Na_Ca_ex domain-containing protein</fullName>
    </submittedName>
</protein>
<gene>
    <name evidence="19" type="ORF">TCLT_LOCUS3344</name>
</gene>
<dbReference type="STRING" id="103827.A0A0N5CSZ3"/>
<keyword evidence="20" id="KW-1185">Reference proteome</keyword>
<feature type="transmembrane region" description="Helical" evidence="17">
    <location>
        <begin position="198"/>
        <end position="217"/>
    </location>
</feature>
<dbReference type="GO" id="GO:0006874">
    <property type="term" value="P:intracellular calcium ion homeostasis"/>
    <property type="evidence" value="ECO:0007669"/>
    <property type="project" value="TreeGrafter"/>
</dbReference>
<feature type="transmembrane region" description="Helical" evidence="17">
    <location>
        <begin position="168"/>
        <end position="191"/>
    </location>
</feature>
<dbReference type="PANTHER" id="PTHR10846:SF72">
    <property type="entry name" value="SODIUM_POTASSIUM_CALCIUM EXCHANGER NCKX30C"/>
    <property type="match status" value="1"/>
</dbReference>
<evidence type="ECO:0000313" key="21">
    <source>
        <dbReference type="WBParaSite" id="TCLT_0000335001-mRNA-1"/>
    </source>
</evidence>
<keyword evidence="9" id="KW-0106">Calcium</keyword>
<dbReference type="InterPro" id="IPR004837">
    <property type="entry name" value="NaCa_Exmemb"/>
</dbReference>
<dbReference type="InterPro" id="IPR004481">
    <property type="entry name" value="K/Na/Ca-exchanger"/>
</dbReference>
<name>A0A0N5CSZ3_THECL</name>
<comment type="similarity">
    <text evidence="2">Belongs to the Ca(2+):cation antiporter (CaCA) (TC 2.A.19) family. SLC24A subfamily.</text>
</comment>
<dbReference type="PANTHER" id="PTHR10846">
    <property type="entry name" value="SODIUM/POTASSIUM/CALCIUM EXCHANGER"/>
    <property type="match status" value="1"/>
</dbReference>
<evidence type="ECO:0000256" key="12">
    <source>
        <dbReference type="ARBA" id="ARBA00022989"/>
    </source>
</evidence>
<keyword evidence="5" id="KW-0633">Potassium transport</keyword>
<sequence length="233" mass="25743">FHFQSVQTKKEESEEPIDISWPSNCRSRLSYLILAPIMLPLYFTLPDSKKLSGKKYFYVTFVGSMLWIAFFSYFMVWWASVIGETLAIAEEIMGLTALAAGTSIPDLITSVIVARKGFADMAVSSSIGSNLFDICVGMPIPWLLHFAFRWLSNPFSVSSAASIAVSSKGLICSISLLFIMLIVMIISVLINGWKMDKIFGVVMITSYVTICAISVLLEMGYLACPLNYSSGCQ</sequence>
<evidence type="ECO:0000256" key="10">
    <source>
        <dbReference type="ARBA" id="ARBA00022847"/>
    </source>
</evidence>
<dbReference type="OrthoDB" id="2127281at2759"/>
<evidence type="ECO:0000256" key="11">
    <source>
        <dbReference type="ARBA" id="ARBA00022958"/>
    </source>
</evidence>
<dbReference type="GO" id="GO:0005262">
    <property type="term" value="F:calcium channel activity"/>
    <property type="evidence" value="ECO:0007669"/>
    <property type="project" value="TreeGrafter"/>
</dbReference>